<evidence type="ECO:0000256" key="1">
    <source>
        <dbReference type="SAM" id="MobiDB-lite"/>
    </source>
</evidence>
<proteinExistence type="predicted"/>
<evidence type="ECO:0000313" key="2">
    <source>
        <dbReference type="EMBL" id="OLZ51627.1"/>
    </source>
</evidence>
<dbReference type="AlphaFoldDB" id="A0A1R0KU16"/>
<dbReference type="OrthoDB" id="3313362at2"/>
<dbReference type="EMBL" id="MQUQ01000007">
    <property type="protein sequence ID" value="OLZ51627.1"/>
    <property type="molecule type" value="Genomic_DNA"/>
</dbReference>
<comment type="caution">
    <text evidence="2">The sequence shown here is derived from an EMBL/GenBank/DDBJ whole genome shotgun (WGS) entry which is preliminary data.</text>
</comment>
<gene>
    <name evidence="2" type="ORF">BS329_15280</name>
</gene>
<keyword evidence="3" id="KW-1185">Reference proteome</keyword>
<accession>A0A1R0KU16</accession>
<name>A0A1R0KU16_9PSEU</name>
<sequence length="550" mass="61890">MAALRETNVRVLPCVLNALARIALRRGVSRDEAVRQVLAEHTAAQEARQPADRLTHIATVLRYPRPAPRGQKRTDKPLRLRLPEGLADQARAVSLRLPGQHPRAHQDYVARSLTDAVVTAIAVQEPFTDPFLYRLLPVLRHNAALGLWQLAVAATITRPELAIQDQAEYVRDKQEETLSAAEKRLLRISKQLDEEVFWHAKTRFTVVANLARGLLTDDDAGAAKEQWLYEQDDDWDEWRLDLRHTLDKSRWWRGIGEWDADGRGSTAVWRAGRKVDLQDFTDWLLALDGHTPSTRAVAAPGWSLRAPAGWATHVVPRGQELPPRLAQWAAQNRVMAWPVDGRQVVWPLRPGHPHPVPGIEPLAAHTRTLRPEEILEFVEAVLIEWGTSVMDDASSVEVDGGIPYDAEADSPTPYLWLPVDKAFDFGFIDAEQRCAAMAAAYEQAPHHTRTTGEPIVSQPSPGPDPDFTVLVTRRRTSRKAKPMWRWPRGSVAQEIFAGTSPEIVAWLAEQSLWTARRMTHGATEAAWHDGFDHFPRSFWRPGDLPDAEPM</sequence>
<reference evidence="2 3" key="1">
    <citation type="submission" date="2016-01" db="EMBL/GenBank/DDBJ databases">
        <title>Amycolatopsis coloradensis genome sequencing and assembly.</title>
        <authorList>
            <person name="Mayilraj S."/>
        </authorList>
    </citation>
    <scope>NUCLEOTIDE SEQUENCE [LARGE SCALE GENOMIC DNA]</scope>
    <source>
        <strain evidence="2 3">DSM 44225</strain>
    </source>
</reference>
<feature type="region of interest" description="Disordered" evidence="1">
    <location>
        <begin position="446"/>
        <end position="466"/>
    </location>
</feature>
<dbReference type="RefSeq" id="WP_076161174.1">
    <property type="nucleotide sequence ID" value="NZ_MQUQ01000007.1"/>
</dbReference>
<dbReference type="STRING" id="76021.BS329_15280"/>
<protein>
    <submittedName>
        <fullName evidence="2">Uncharacterized protein</fullName>
    </submittedName>
</protein>
<evidence type="ECO:0000313" key="3">
    <source>
        <dbReference type="Proteomes" id="UP000187486"/>
    </source>
</evidence>
<organism evidence="2 3">
    <name type="scientific">Amycolatopsis coloradensis</name>
    <dbReference type="NCBI Taxonomy" id="76021"/>
    <lineage>
        <taxon>Bacteria</taxon>
        <taxon>Bacillati</taxon>
        <taxon>Actinomycetota</taxon>
        <taxon>Actinomycetes</taxon>
        <taxon>Pseudonocardiales</taxon>
        <taxon>Pseudonocardiaceae</taxon>
        <taxon>Amycolatopsis</taxon>
    </lineage>
</organism>
<dbReference type="Proteomes" id="UP000187486">
    <property type="component" value="Unassembled WGS sequence"/>
</dbReference>